<dbReference type="Pfam" id="PF01370">
    <property type="entry name" value="Epimerase"/>
    <property type="match status" value="1"/>
</dbReference>
<gene>
    <name evidence="2" type="ORF">OCGS_2590</name>
</gene>
<feature type="domain" description="NAD-dependent epimerase/dehydratase" evidence="1">
    <location>
        <begin position="4"/>
        <end position="176"/>
    </location>
</feature>
<evidence type="ECO:0000259" key="1">
    <source>
        <dbReference type="Pfam" id="PF01370"/>
    </source>
</evidence>
<reference evidence="2 3" key="1">
    <citation type="journal article" date="2012" name="J. Bacteriol.">
        <title>Draft Genome Sequence of Oceaniovalibus guishaninsula JLT2003T.</title>
        <authorList>
            <person name="Tang K."/>
            <person name="Liu K."/>
            <person name="Jiao N."/>
        </authorList>
    </citation>
    <scope>NUCLEOTIDE SEQUENCE [LARGE SCALE GENOMIC DNA]</scope>
    <source>
        <strain evidence="2 3">JLT2003</strain>
    </source>
</reference>
<comment type="caution">
    <text evidence="2">The sequence shown here is derived from an EMBL/GenBank/DDBJ whole genome shotgun (WGS) entry which is preliminary data.</text>
</comment>
<protein>
    <recommendedName>
        <fullName evidence="1">NAD-dependent epimerase/dehydratase domain-containing protein</fullName>
    </recommendedName>
</protein>
<proteinExistence type="predicted"/>
<evidence type="ECO:0000313" key="2">
    <source>
        <dbReference type="EMBL" id="EKE43253.1"/>
    </source>
</evidence>
<organism evidence="2 3">
    <name type="scientific">Oceaniovalibus guishaninsula JLT2003</name>
    <dbReference type="NCBI Taxonomy" id="1231392"/>
    <lineage>
        <taxon>Bacteria</taxon>
        <taxon>Pseudomonadati</taxon>
        <taxon>Pseudomonadota</taxon>
        <taxon>Alphaproteobacteria</taxon>
        <taxon>Rhodobacterales</taxon>
        <taxon>Roseobacteraceae</taxon>
        <taxon>Oceaniovalibus</taxon>
    </lineage>
</organism>
<dbReference type="InterPro" id="IPR001509">
    <property type="entry name" value="Epimerase_deHydtase"/>
</dbReference>
<dbReference type="STRING" id="1231392.OCGS_2590"/>
<dbReference type="eggNOG" id="COG0451">
    <property type="taxonomic scope" value="Bacteria"/>
</dbReference>
<name>K2H6J7_9RHOB</name>
<dbReference type="AlphaFoldDB" id="K2H6J7"/>
<dbReference type="Proteomes" id="UP000006765">
    <property type="component" value="Unassembled WGS sequence"/>
</dbReference>
<keyword evidence="3" id="KW-1185">Reference proteome</keyword>
<dbReference type="PANTHER" id="PTHR48079">
    <property type="entry name" value="PROTEIN YEEZ"/>
    <property type="match status" value="1"/>
</dbReference>
<dbReference type="OrthoDB" id="7836994at2"/>
<dbReference type="EMBL" id="AMGO01000067">
    <property type="protein sequence ID" value="EKE43253.1"/>
    <property type="molecule type" value="Genomic_DNA"/>
</dbReference>
<accession>K2H6J7</accession>
<dbReference type="GO" id="GO:0005737">
    <property type="term" value="C:cytoplasm"/>
    <property type="evidence" value="ECO:0007669"/>
    <property type="project" value="TreeGrafter"/>
</dbReference>
<dbReference type="InterPro" id="IPR051783">
    <property type="entry name" value="NAD(P)-dependent_oxidoreduct"/>
</dbReference>
<dbReference type="GO" id="GO:0004029">
    <property type="term" value="F:aldehyde dehydrogenase (NAD+) activity"/>
    <property type="evidence" value="ECO:0007669"/>
    <property type="project" value="TreeGrafter"/>
</dbReference>
<dbReference type="SUPFAM" id="SSF51735">
    <property type="entry name" value="NAD(P)-binding Rossmann-fold domains"/>
    <property type="match status" value="1"/>
</dbReference>
<dbReference type="Gene3D" id="3.40.50.720">
    <property type="entry name" value="NAD(P)-binding Rossmann-like Domain"/>
    <property type="match status" value="1"/>
</dbReference>
<evidence type="ECO:0000313" key="3">
    <source>
        <dbReference type="Proteomes" id="UP000006765"/>
    </source>
</evidence>
<dbReference type="PANTHER" id="PTHR48079:SF6">
    <property type="entry name" value="NAD(P)-BINDING DOMAIN-CONTAINING PROTEIN-RELATED"/>
    <property type="match status" value="1"/>
</dbReference>
<sequence>MSRIAITGAGGFLGRAAVRAARAAGHEVTALVRRDGAILPDWRDDGGLSVHAADLAGGGDAAAALRGADVVIHAAAGSGGDAAHARDTLQATDALLDALPQGARLVLVSSFSVYAVTGMPAGATLDETSPVDRDPRHRDAYARAKIAQEGLAIARAQTGGLDLWIMRPGAIWGPGRTWTARLGWRRGARVVCPGGDVPVPAIHVETCAAGLVAAAFASDAGWPDDLPVLSGGGRIRIVNLVDPDPPAQSDWLAAAGHRRVLRLPPGPLMKGARALDLAGDLWPAFGRRIPTGLREATLAARFRPLRYSAARAQDRLGLAAGGDFAARMRGA</sequence>
<dbReference type="RefSeq" id="WP_007427742.1">
    <property type="nucleotide sequence ID" value="NZ_AMGO01000067.1"/>
</dbReference>
<dbReference type="InterPro" id="IPR036291">
    <property type="entry name" value="NAD(P)-bd_dom_sf"/>
</dbReference>